<comment type="subcellular location">
    <subcellularLocation>
        <location evidence="1">Nucleus</location>
    </subcellularLocation>
</comment>
<dbReference type="GO" id="GO:0005634">
    <property type="term" value="C:nucleus"/>
    <property type="evidence" value="ECO:0007669"/>
    <property type="project" value="UniProtKB-SubCell"/>
</dbReference>
<dbReference type="FunFam" id="3.30.450.20:FF:000025">
    <property type="entry name" value="Neuronal PAS domain protein 3 isoform 1"/>
    <property type="match status" value="1"/>
</dbReference>
<dbReference type="CTD" id="4861"/>
<feature type="region of interest" description="Disordered" evidence="10">
    <location>
        <begin position="501"/>
        <end position="596"/>
    </location>
</feature>
<feature type="domain" description="PAS" evidence="11">
    <location>
        <begin position="219"/>
        <end position="274"/>
    </location>
</feature>
<dbReference type="SMART" id="SM00091">
    <property type="entry name" value="PAS"/>
    <property type="match status" value="2"/>
</dbReference>
<evidence type="ECO:0000259" key="11">
    <source>
        <dbReference type="PROSITE" id="PS50112"/>
    </source>
</evidence>
<dbReference type="InterPro" id="IPR013767">
    <property type="entry name" value="PAS_fold"/>
</dbReference>
<dbReference type="Pfam" id="PF08447">
    <property type="entry name" value="PAS_3"/>
    <property type="match status" value="1"/>
</dbReference>
<feature type="region of interest" description="Disordered" evidence="10">
    <location>
        <begin position="277"/>
        <end position="317"/>
    </location>
</feature>
<name>A0AAX6RWE3_HETGA</name>
<dbReference type="InterPro" id="IPR013655">
    <property type="entry name" value="PAS_fold_3"/>
</dbReference>
<keyword evidence="5" id="KW-0804">Transcription</keyword>
<sequence length="659" mass="70379">MATPYPGSEVKCGAGRGASVPWDFLPGLLVKAPPGPCLQAQRKEKSRNAARSRRGKENLEFFELSKLLPLPGAISSQLDKASIVRLSVTYLRLRRFAALGAPPWGLRAVGPPAGLGFAPGRRGQAALVSEVFEQHLGGHILQVRARRRSLLPPGGRLRNRVLFSPVQSAARGPQTERSRAPCRLPATVVRCIPQGHRLQTRSSAGGGILPFPALYFPRLQSLDGFVFALNQEGKFLYISETVSIYLGLSQVELTGSSVFDYIHPGDHTEVLEQLGLRARTPGPPTPPSVSSSSSSSSSSQADIPEIDASPAEAPPSARVQERSFFVRMKSTLTKRGLHVKASGYKVIHVTGRLRARALGLVALGHTLPPAPLAELPLHGHMIVFRLSLGLTILACESRVSDHMDLGPSELVGRSCYQFVHGQDATRIRQSHLDLLDKGQVMTGYYRWLQRTGGFVWLQSVATVAGSGKSPGEHHVLWVSHVLSHAEGGQTPLDTFQLPASAACEGASSSGPEPTERGPPAEGKQAAPPDQDDAPQARGKCIKVEPRAREARSSEDSEGEEAAQQPRATRQPGFTSVIRGTLRPWDPEPPRDPPPLPPALLPAGLLPPVVRSLCAPGAIRYAPAELGLVCPRLPGALCPALGLPCPGLGLAGPRAQHKGD</sequence>
<feature type="compositionally biased region" description="Low complexity" evidence="10">
    <location>
        <begin position="288"/>
        <end position="299"/>
    </location>
</feature>
<feature type="domain" description="BHLH" evidence="12">
    <location>
        <begin position="41"/>
        <end position="94"/>
    </location>
</feature>
<gene>
    <name evidence="14" type="primary">Npas1</name>
</gene>
<evidence type="ECO:0000313" key="14">
    <source>
        <dbReference type="RefSeq" id="XP_021101591.1"/>
    </source>
</evidence>
<dbReference type="FunFam" id="4.10.280.10:FF:000083">
    <property type="entry name" value="Neuronal PAS domain protein 1"/>
    <property type="match status" value="1"/>
</dbReference>
<dbReference type="GO" id="GO:0042711">
    <property type="term" value="P:maternal behavior"/>
    <property type="evidence" value="ECO:0007669"/>
    <property type="project" value="UniProtKB-ARBA"/>
</dbReference>
<evidence type="ECO:0000256" key="1">
    <source>
        <dbReference type="ARBA" id="ARBA00004123"/>
    </source>
</evidence>
<dbReference type="AlphaFoldDB" id="A0AAX6RWE3"/>
<evidence type="ECO:0000256" key="4">
    <source>
        <dbReference type="ARBA" id="ARBA00023125"/>
    </source>
</evidence>
<feature type="compositionally biased region" description="Basic and acidic residues" evidence="10">
    <location>
        <begin position="541"/>
        <end position="554"/>
    </location>
</feature>
<evidence type="ECO:0000256" key="9">
    <source>
        <dbReference type="ARBA" id="ARBA00070617"/>
    </source>
</evidence>
<dbReference type="PROSITE" id="PS50888">
    <property type="entry name" value="BHLH"/>
    <property type="match status" value="1"/>
</dbReference>
<dbReference type="SMART" id="SM00353">
    <property type="entry name" value="HLH"/>
    <property type="match status" value="1"/>
</dbReference>
<organism evidence="13 14">
    <name type="scientific">Heterocephalus glaber</name>
    <name type="common">Naked mole rat</name>
    <dbReference type="NCBI Taxonomy" id="10181"/>
    <lineage>
        <taxon>Eukaryota</taxon>
        <taxon>Metazoa</taxon>
        <taxon>Chordata</taxon>
        <taxon>Craniata</taxon>
        <taxon>Vertebrata</taxon>
        <taxon>Euteleostomi</taxon>
        <taxon>Mammalia</taxon>
        <taxon>Eutheria</taxon>
        <taxon>Euarchontoglires</taxon>
        <taxon>Glires</taxon>
        <taxon>Rodentia</taxon>
        <taxon>Hystricomorpha</taxon>
        <taxon>Bathyergidae</taxon>
        <taxon>Heterocephalus</taxon>
    </lineage>
</organism>
<evidence type="ECO:0000256" key="3">
    <source>
        <dbReference type="ARBA" id="ARBA00023015"/>
    </source>
</evidence>
<dbReference type="GO" id="GO:0001964">
    <property type="term" value="P:startle response"/>
    <property type="evidence" value="ECO:0007669"/>
    <property type="project" value="UniProtKB-ARBA"/>
</dbReference>
<keyword evidence="3" id="KW-0805">Transcription regulation</keyword>
<dbReference type="InterPro" id="IPR036638">
    <property type="entry name" value="HLH_DNA-bd_sf"/>
</dbReference>
<evidence type="ECO:0000256" key="8">
    <source>
        <dbReference type="ARBA" id="ARBA00063691"/>
    </source>
</evidence>
<evidence type="ECO:0000256" key="10">
    <source>
        <dbReference type="SAM" id="MobiDB-lite"/>
    </source>
</evidence>
<comment type="function">
    <text evidence="7">May control regulatory pathways relevant to schizophrenia and to psychotic illness. May play a role in late central nervous system development by modulating EPO expression in response to cellular oxygen level. Forms a heterodimer that binds core DNA sequence 5'-TACGTG-3' within the hypoxia response element (HRE) leading to transcriptional repression on its target gene TH.</text>
</comment>
<keyword evidence="6" id="KW-0539">Nucleus</keyword>
<keyword evidence="13" id="KW-1185">Reference proteome</keyword>
<dbReference type="InterPro" id="IPR000014">
    <property type="entry name" value="PAS"/>
</dbReference>
<evidence type="ECO:0000313" key="13">
    <source>
        <dbReference type="Proteomes" id="UP000694906"/>
    </source>
</evidence>
<evidence type="ECO:0000256" key="2">
    <source>
        <dbReference type="ARBA" id="ARBA00022737"/>
    </source>
</evidence>
<dbReference type="PANTHER" id="PTHR23043:SF25">
    <property type="entry name" value="NEURONAL PAS DOMAIN-CONTAINING PROTEIN 1"/>
    <property type="match status" value="1"/>
</dbReference>
<dbReference type="GO" id="GO:0046983">
    <property type="term" value="F:protein dimerization activity"/>
    <property type="evidence" value="ECO:0007669"/>
    <property type="project" value="InterPro"/>
</dbReference>
<dbReference type="GO" id="GO:0000981">
    <property type="term" value="F:DNA-binding transcription factor activity, RNA polymerase II-specific"/>
    <property type="evidence" value="ECO:0007669"/>
    <property type="project" value="TreeGrafter"/>
</dbReference>
<dbReference type="RefSeq" id="XP_021101591.1">
    <property type="nucleotide sequence ID" value="XM_021245932.1"/>
</dbReference>
<comment type="subunit">
    <text evidence="8">Efficient DNA binding requires dimerization with another bHLH protein. Interacts with ARNT; forms a heterodimer that binds core DNA sequence 5'-[AG]CGTG-3' within the hypoxia response element (HRE) leading to a transcriptional repressor on its target gene TH.</text>
</comment>
<feature type="compositionally biased region" description="Low complexity" evidence="10">
    <location>
        <begin position="501"/>
        <end position="512"/>
    </location>
</feature>
<evidence type="ECO:0000259" key="12">
    <source>
        <dbReference type="PROSITE" id="PS50888"/>
    </source>
</evidence>
<dbReference type="CDD" id="cd00130">
    <property type="entry name" value="PAS"/>
    <property type="match status" value="2"/>
</dbReference>
<accession>A0AAX6RWE3</accession>
<dbReference type="SUPFAM" id="SSF47459">
    <property type="entry name" value="HLH, helix-loop-helix DNA-binding domain"/>
    <property type="match status" value="1"/>
</dbReference>
<dbReference type="GeneID" id="101719003"/>
<dbReference type="InterPro" id="IPR035965">
    <property type="entry name" value="PAS-like_dom_sf"/>
</dbReference>
<evidence type="ECO:0000256" key="5">
    <source>
        <dbReference type="ARBA" id="ARBA00023163"/>
    </source>
</evidence>
<evidence type="ECO:0000256" key="7">
    <source>
        <dbReference type="ARBA" id="ARBA00056086"/>
    </source>
</evidence>
<dbReference type="FunFam" id="3.30.450.20:FF:000021">
    <property type="entry name" value="Neuronal PAS domain-containing protein 3"/>
    <property type="match status" value="1"/>
</dbReference>
<dbReference type="Gene3D" id="4.10.280.10">
    <property type="entry name" value="Helix-loop-helix DNA-binding domain"/>
    <property type="match status" value="1"/>
</dbReference>
<dbReference type="Pfam" id="PF00989">
    <property type="entry name" value="PAS"/>
    <property type="match status" value="1"/>
</dbReference>
<dbReference type="GO" id="GO:0000977">
    <property type="term" value="F:RNA polymerase II transcription regulatory region sequence-specific DNA binding"/>
    <property type="evidence" value="ECO:0007669"/>
    <property type="project" value="TreeGrafter"/>
</dbReference>
<protein>
    <recommendedName>
        <fullName evidence="9">Neuronal PAS domain-containing protein 1</fullName>
    </recommendedName>
</protein>
<dbReference type="PANTHER" id="PTHR23043">
    <property type="entry name" value="HYPOXIA-INDUCIBLE FACTOR 1 ALPHA"/>
    <property type="match status" value="1"/>
</dbReference>
<evidence type="ECO:0000256" key="6">
    <source>
        <dbReference type="ARBA" id="ARBA00023242"/>
    </source>
</evidence>
<feature type="compositionally biased region" description="Low complexity" evidence="10">
    <location>
        <begin position="524"/>
        <end position="536"/>
    </location>
</feature>
<reference evidence="14" key="1">
    <citation type="submission" date="2025-08" db="UniProtKB">
        <authorList>
            <consortium name="RefSeq"/>
        </authorList>
    </citation>
    <scope>IDENTIFICATION</scope>
</reference>
<dbReference type="PROSITE" id="PS50112">
    <property type="entry name" value="PAS"/>
    <property type="match status" value="1"/>
</dbReference>
<dbReference type="Gene3D" id="3.30.450.20">
    <property type="entry name" value="PAS domain"/>
    <property type="match status" value="2"/>
</dbReference>
<proteinExistence type="predicted"/>
<dbReference type="Pfam" id="PF23171">
    <property type="entry name" value="bHLH_HIF1A"/>
    <property type="match status" value="1"/>
</dbReference>
<dbReference type="Proteomes" id="UP000694906">
    <property type="component" value="Unplaced"/>
</dbReference>
<dbReference type="CDD" id="cd19731">
    <property type="entry name" value="bHLH-PAS_NPAS1_PASD5"/>
    <property type="match status" value="1"/>
</dbReference>
<keyword evidence="2" id="KW-0677">Repeat</keyword>
<dbReference type="InterPro" id="IPR011598">
    <property type="entry name" value="bHLH_dom"/>
</dbReference>
<dbReference type="SUPFAM" id="SSF55785">
    <property type="entry name" value="PYP-like sensor domain (PAS domain)"/>
    <property type="match status" value="2"/>
</dbReference>
<keyword evidence="4" id="KW-0238">DNA-binding</keyword>